<protein>
    <recommendedName>
        <fullName evidence="2">3-beta hydroxysteroid dehydrogenase/isomerase domain-containing protein</fullName>
    </recommendedName>
</protein>
<dbReference type="EMBL" id="BRXW01001003">
    <property type="protein sequence ID" value="GMH80554.1"/>
    <property type="molecule type" value="Genomic_DNA"/>
</dbReference>
<dbReference type="GO" id="GO:0016616">
    <property type="term" value="F:oxidoreductase activity, acting on the CH-OH group of donors, NAD or NADP as acceptor"/>
    <property type="evidence" value="ECO:0007669"/>
    <property type="project" value="InterPro"/>
</dbReference>
<dbReference type="InterPro" id="IPR002225">
    <property type="entry name" value="3Beta_OHSteriod_DH/Estase"/>
</dbReference>
<keyword evidence="4" id="KW-1185">Reference proteome</keyword>
<dbReference type="OrthoDB" id="16464at2759"/>
<dbReference type="AlphaFoldDB" id="A0A9W7EGT5"/>
<keyword evidence="1" id="KW-0732">Signal</keyword>
<reference evidence="4" key="1">
    <citation type="journal article" date="2023" name="Commun. Biol.">
        <title>Genome analysis of Parmales, the sister group of diatoms, reveals the evolutionary specialization of diatoms from phago-mixotrophs to photoautotrophs.</title>
        <authorList>
            <person name="Ban H."/>
            <person name="Sato S."/>
            <person name="Yoshikawa S."/>
            <person name="Yamada K."/>
            <person name="Nakamura Y."/>
            <person name="Ichinomiya M."/>
            <person name="Sato N."/>
            <person name="Blanc-Mathieu R."/>
            <person name="Endo H."/>
            <person name="Kuwata A."/>
            <person name="Ogata H."/>
        </authorList>
    </citation>
    <scope>NUCLEOTIDE SEQUENCE [LARGE SCALE GENOMIC DNA]</scope>
    <source>
        <strain evidence="4">NIES 3700</strain>
    </source>
</reference>
<dbReference type="Gene3D" id="3.40.50.720">
    <property type="entry name" value="NAD(P)-binding Rossmann-like Domain"/>
    <property type="match status" value="1"/>
</dbReference>
<dbReference type="Pfam" id="PF01073">
    <property type="entry name" value="3Beta_HSD"/>
    <property type="match status" value="1"/>
</dbReference>
<dbReference type="SUPFAM" id="SSF51735">
    <property type="entry name" value="NAD(P)-binding Rossmann-fold domains"/>
    <property type="match status" value="1"/>
</dbReference>
<feature type="chain" id="PRO_5040920591" description="3-beta hydroxysteroid dehydrogenase/isomerase domain-containing protein" evidence="1">
    <location>
        <begin position="29"/>
        <end position="81"/>
    </location>
</feature>
<gene>
    <name evidence="3" type="ORF">TrLO_g5153</name>
</gene>
<sequence length="81" mass="9017">MASVLILGGTGFIARNLLSLLLSPSPDASPITHVKVVDKKHPKMQHLSQQHSNFYNDERVSFSQCDLSRKSMLDKAFSHPL</sequence>
<feature type="domain" description="3-beta hydroxysteroid dehydrogenase/isomerase" evidence="2">
    <location>
        <begin position="5"/>
        <end position="77"/>
    </location>
</feature>
<evidence type="ECO:0000256" key="1">
    <source>
        <dbReference type="SAM" id="SignalP"/>
    </source>
</evidence>
<proteinExistence type="predicted"/>
<evidence type="ECO:0000259" key="2">
    <source>
        <dbReference type="Pfam" id="PF01073"/>
    </source>
</evidence>
<feature type="non-terminal residue" evidence="3">
    <location>
        <position position="81"/>
    </location>
</feature>
<name>A0A9W7EGT5_9STRA</name>
<feature type="signal peptide" evidence="1">
    <location>
        <begin position="1"/>
        <end position="28"/>
    </location>
</feature>
<dbReference type="GO" id="GO:0006694">
    <property type="term" value="P:steroid biosynthetic process"/>
    <property type="evidence" value="ECO:0007669"/>
    <property type="project" value="InterPro"/>
</dbReference>
<accession>A0A9W7EGT5</accession>
<dbReference type="Proteomes" id="UP001165122">
    <property type="component" value="Unassembled WGS sequence"/>
</dbReference>
<evidence type="ECO:0000313" key="4">
    <source>
        <dbReference type="Proteomes" id="UP001165122"/>
    </source>
</evidence>
<evidence type="ECO:0000313" key="3">
    <source>
        <dbReference type="EMBL" id="GMH80554.1"/>
    </source>
</evidence>
<organism evidence="3 4">
    <name type="scientific">Triparma laevis f. longispina</name>
    <dbReference type="NCBI Taxonomy" id="1714387"/>
    <lineage>
        <taxon>Eukaryota</taxon>
        <taxon>Sar</taxon>
        <taxon>Stramenopiles</taxon>
        <taxon>Ochrophyta</taxon>
        <taxon>Bolidophyceae</taxon>
        <taxon>Parmales</taxon>
        <taxon>Triparmaceae</taxon>
        <taxon>Triparma</taxon>
    </lineage>
</organism>
<comment type="caution">
    <text evidence="3">The sequence shown here is derived from an EMBL/GenBank/DDBJ whole genome shotgun (WGS) entry which is preliminary data.</text>
</comment>
<dbReference type="InterPro" id="IPR036291">
    <property type="entry name" value="NAD(P)-bd_dom_sf"/>
</dbReference>